<dbReference type="EMBL" id="KK914614">
    <property type="protein sequence ID" value="KDP31549.1"/>
    <property type="molecule type" value="Genomic_DNA"/>
</dbReference>
<evidence type="ECO:0000313" key="2">
    <source>
        <dbReference type="Proteomes" id="UP000027138"/>
    </source>
</evidence>
<dbReference type="Proteomes" id="UP000027138">
    <property type="component" value="Unassembled WGS sequence"/>
</dbReference>
<protein>
    <submittedName>
        <fullName evidence="1">Uncharacterized protein</fullName>
    </submittedName>
</protein>
<accession>A0A067KI80</accession>
<keyword evidence="2" id="KW-1185">Reference proteome</keyword>
<name>A0A067KI80_JATCU</name>
<gene>
    <name evidence="1" type="ORF">JCGZ_15204</name>
</gene>
<evidence type="ECO:0000313" key="1">
    <source>
        <dbReference type="EMBL" id="KDP31549.1"/>
    </source>
</evidence>
<dbReference type="AlphaFoldDB" id="A0A067KI80"/>
<reference evidence="1 2" key="1">
    <citation type="journal article" date="2014" name="PLoS ONE">
        <title>Global Analysis of Gene Expression Profiles in Physic Nut (Jatropha curcas L.) Seedlings Exposed to Salt Stress.</title>
        <authorList>
            <person name="Zhang L."/>
            <person name="Zhang C."/>
            <person name="Wu P."/>
            <person name="Chen Y."/>
            <person name="Li M."/>
            <person name="Jiang H."/>
            <person name="Wu G."/>
        </authorList>
    </citation>
    <scope>NUCLEOTIDE SEQUENCE [LARGE SCALE GENOMIC DNA]</scope>
    <source>
        <strain evidence="2">cv. GZQX0401</strain>
        <tissue evidence="1">Young leaves</tissue>
    </source>
</reference>
<organism evidence="1 2">
    <name type="scientific">Jatropha curcas</name>
    <name type="common">Barbados nut</name>
    <dbReference type="NCBI Taxonomy" id="180498"/>
    <lineage>
        <taxon>Eukaryota</taxon>
        <taxon>Viridiplantae</taxon>
        <taxon>Streptophyta</taxon>
        <taxon>Embryophyta</taxon>
        <taxon>Tracheophyta</taxon>
        <taxon>Spermatophyta</taxon>
        <taxon>Magnoliopsida</taxon>
        <taxon>eudicotyledons</taxon>
        <taxon>Gunneridae</taxon>
        <taxon>Pentapetalae</taxon>
        <taxon>rosids</taxon>
        <taxon>fabids</taxon>
        <taxon>Malpighiales</taxon>
        <taxon>Euphorbiaceae</taxon>
        <taxon>Crotonoideae</taxon>
        <taxon>Jatropheae</taxon>
        <taxon>Jatropha</taxon>
    </lineage>
</organism>
<proteinExistence type="predicted"/>
<sequence>MSQLFEIPASAYTPEMDTLGAIPDISIFEGEQVPISHNALTLGTQPLQLLPLPGFEFPVSSAEEQFRDATVRQGTAAFEQLRGAIVGCVTHPQLRDAAVPGQLIWARPVLVDPPPMLQPSGICWTPRCGPESLLLVSAIMPLGFV</sequence>